<name>A0A9D1GMX3_9BACT</name>
<dbReference type="EMBL" id="DVLC01000059">
    <property type="protein sequence ID" value="HIT46821.1"/>
    <property type="molecule type" value="Genomic_DNA"/>
</dbReference>
<keyword evidence="2" id="KW-0997">Cell inner membrane</keyword>
<keyword evidence="4" id="KW-0378">Hydrolase</keyword>
<gene>
    <name evidence="8" type="ORF">IAC35_03065</name>
</gene>
<evidence type="ECO:0000256" key="6">
    <source>
        <dbReference type="ARBA" id="ARBA00023211"/>
    </source>
</evidence>
<dbReference type="AlphaFoldDB" id="A0A9D1GMX3"/>
<evidence type="ECO:0000256" key="2">
    <source>
        <dbReference type="ARBA" id="ARBA00022519"/>
    </source>
</evidence>
<dbReference type="SUPFAM" id="SSF56300">
    <property type="entry name" value="Metallo-dependent phosphatases"/>
    <property type="match status" value="1"/>
</dbReference>
<evidence type="ECO:0000259" key="7">
    <source>
        <dbReference type="Pfam" id="PF00149"/>
    </source>
</evidence>
<dbReference type="GO" id="GO:0008758">
    <property type="term" value="F:UDP-2,3-diacylglucosamine hydrolase activity"/>
    <property type="evidence" value="ECO:0007669"/>
    <property type="project" value="TreeGrafter"/>
</dbReference>
<dbReference type="Pfam" id="PF00149">
    <property type="entry name" value="Metallophos"/>
    <property type="match status" value="1"/>
</dbReference>
<dbReference type="GO" id="GO:0046872">
    <property type="term" value="F:metal ion binding"/>
    <property type="evidence" value="ECO:0007669"/>
    <property type="project" value="UniProtKB-KW"/>
</dbReference>
<dbReference type="Proteomes" id="UP000886881">
    <property type="component" value="Unassembled WGS sequence"/>
</dbReference>
<reference evidence="8" key="1">
    <citation type="submission" date="2020-10" db="EMBL/GenBank/DDBJ databases">
        <authorList>
            <person name="Gilroy R."/>
        </authorList>
    </citation>
    <scope>NUCLEOTIDE SEQUENCE</scope>
    <source>
        <strain evidence="8">ChiHecec2B26-709</strain>
    </source>
</reference>
<reference evidence="8" key="2">
    <citation type="journal article" date="2021" name="PeerJ">
        <title>Extensive microbial diversity within the chicken gut microbiome revealed by metagenomics and culture.</title>
        <authorList>
            <person name="Gilroy R."/>
            <person name="Ravi A."/>
            <person name="Getino M."/>
            <person name="Pursley I."/>
            <person name="Horton D.L."/>
            <person name="Alikhan N.F."/>
            <person name="Baker D."/>
            <person name="Gharbi K."/>
            <person name="Hall N."/>
            <person name="Watson M."/>
            <person name="Adriaenssens E.M."/>
            <person name="Foster-Nyarko E."/>
            <person name="Jarju S."/>
            <person name="Secka A."/>
            <person name="Antonio M."/>
            <person name="Oren A."/>
            <person name="Chaudhuri R.R."/>
            <person name="La Ragione R."/>
            <person name="Hildebrand F."/>
            <person name="Pallen M.J."/>
        </authorList>
    </citation>
    <scope>NUCLEOTIDE SEQUENCE</scope>
    <source>
        <strain evidence="8">ChiHecec2B26-709</strain>
    </source>
</reference>
<keyword evidence="5" id="KW-0472">Membrane</keyword>
<evidence type="ECO:0000256" key="5">
    <source>
        <dbReference type="ARBA" id="ARBA00023136"/>
    </source>
</evidence>
<evidence type="ECO:0000313" key="8">
    <source>
        <dbReference type="EMBL" id="HIT46821.1"/>
    </source>
</evidence>
<evidence type="ECO:0000256" key="1">
    <source>
        <dbReference type="ARBA" id="ARBA00022475"/>
    </source>
</evidence>
<keyword evidence="3" id="KW-0479">Metal-binding</keyword>
<dbReference type="PANTHER" id="PTHR34990:SF1">
    <property type="entry name" value="UDP-2,3-DIACYLGLUCOSAMINE HYDROLASE"/>
    <property type="match status" value="1"/>
</dbReference>
<evidence type="ECO:0000313" key="9">
    <source>
        <dbReference type="Proteomes" id="UP000886881"/>
    </source>
</evidence>
<feature type="domain" description="Calcineurin-like phosphoesterase" evidence="7">
    <location>
        <begin position="7"/>
        <end position="208"/>
    </location>
</feature>
<evidence type="ECO:0000256" key="3">
    <source>
        <dbReference type="ARBA" id="ARBA00022723"/>
    </source>
</evidence>
<dbReference type="CDD" id="cd07398">
    <property type="entry name" value="MPP_YbbF-LpxH"/>
    <property type="match status" value="1"/>
</dbReference>
<dbReference type="Gene3D" id="3.60.21.10">
    <property type="match status" value="1"/>
</dbReference>
<sequence length="251" mass="28801">MGGRSEVYFASDVHLGLRIGDPGEREARFTDFLKSIPRERTRALYLLGDIWDFWFEYRDVVPRCGARVVAALVELMDSGVEVWFCAGNHDLWTFSFFEELGMKKFVQPYYVELGGKVFCLGHGDMLGGAKWNYRLMMKAFNSRFLQRLFGALHPRTAFGIGLGWSENNRKSRHRVYHFRGKDEPLYRFAEATSRNRHVDYFVFGHFHDGVDMAIPGGSRLVVLKDWIGGGTPYGKFNGSSFELHCPESASR</sequence>
<proteinExistence type="predicted"/>
<comment type="caution">
    <text evidence="8">The sequence shown here is derived from an EMBL/GenBank/DDBJ whole genome shotgun (WGS) entry which is preliminary data.</text>
</comment>
<dbReference type="InterPro" id="IPR004843">
    <property type="entry name" value="Calcineurin-like_PHP"/>
</dbReference>
<keyword evidence="1" id="KW-1003">Cell membrane</keyword>
<protein>
    <submittedName>
        <fullName evidence="8">UDP-2,3-diacylglucosamine diphosphatase</fullName>
    </submittedName>
</protein>
<organism evidence="8 9">
    <name type="scientific">Candidatus Cryptobacteroides merdipullorum</name>
    <dbReference type="NCBI Taxonomy" id="2840771"/>
    <lineage>
        <taxon>Bacteria</taxon>
        <taxon>Pseudomonadati</taxon>
        <taxon>Bacteroidota</taxon>
        <taxon>Bacteroidia</taxon>
        <taxon>Bacteroidales</taxon>
        <taxon>Candidatus Cryptobacteroides</taxon>
    </lineage>
</organism>
<keyword evidence="6" id="KW-0464">Manganese</keyword>
<dbReference type="GO" id="GO:0009245">
    <property type="term" value="P:lipid A biosynthetic process"/>
    <property type="evidence" value="ECO:0007669"/>
    <property type="project" value="TreeGrafter"/>
</dbReference>
<dbReference type="InterPro" id="IPR043461">
    <property type="entry name" value="LpxH-like"/>
</dbReference>
<dbReference type="GO" id="GO:0016020">
    <property type="term" value="C:membrane"/>
    <property type="evidence" value="ECO:0007669"/>
    <property type="project" value="GOC"/>
</dbReference>
<dbReference type="PANTHER" id="PTHR34990">
    <property type="entry name" value="UDP-2,3-DIACYLGLUCOSAMINE HYDROLASE-RELATED"/>
    <property type="match status" value="1"/>
</dbReference>
<dbReference type="InterPro" id="IPR029052">
    <property type="entry name" value="Metallo-depent_PP-like"/>
</dbReference>
<accession>A0A9D1GMX3</accession>
<evidence type="ECO:0000256" key="4">
    <source>
        <dbReference type="ARBA" id="ARBA00022801"/>
    </source>
</evidence>